<dbReference type="InParanoid" id="G0NDF3"/>
<dbReference type="AlphaFoldDB" id="G0NDF3"/>
<reference evidence="3" key="1">
    <citation type="submission" date="2011-07" db="EMBL/GenBank/DDBJ databases">
        <authorList>
            <consortium name="Caenorhabditis brenneri Sequencing and Analysis Consortium"/>
            <person name="Wilson R.K."/>
        </authorList>
    </citation>
    <scope>NUCLEOTIDE SEQUENCE [LARGE SCALE GENOMIC DNA]</scope>
    <source>
        <strain evidence="3">PB2801</strain>
    </source>
</reference>
<accession>G0NDF3</accession>
<organism evidence="3">
    <name type="scientific">Caenorhabditis brenneri</name>
    <name type="common">Nematode worm</name>
    <dbReference type="NCBI Taxonomy" id="135651"/>
    <lineage>
        <taxon>Eukaryota</taxon>
        <taxon>Metazoa</taxon>
        <taxon>Ecdysozoa</taxon>
        <taxon>Nematoda</taxon>
        <taxon>Chromadorea</taxon>
        <taxon>Rhabditida</taxon>
        <taxon>Rhabditina</taxon>
        <taxon>Rhabditomorpha</taxon>
        <taxon>Rhabditoidea</taxon>
        <taxon>Rhabditidae</taxon>
        <taxon>Peloderinae</taxon>
        <taxon>Caenorhabditis</taxon>
    </lineage>
</organism>
<dbReference type="InterPro" id="IPR012885">
    <property type="entry name" value="F-box_Sdz-33"/>
</dbReference>
<evidence type="ECO:0000313" key="2">
    <source>
        <dbReference type="EMBL" id="EGT58313.1"/>
    </source>
</evidence>
<feature type="domain" description="F-box" evidence="1">
    <location>
        <begin position="3"/>
        <end position="50"/>
    </location>
</feature>
<dbReference type="Pfam" id="PF00646">
    <property type="entry name" value="F-box"/>
    <property type="match status" value="1"/>
</dbReference>
<dbReference type="Pfam" id="PF07735">
    <property type="entry name" value="FBA_2"/>
    <property type="match status" value="1"/>
</dbReference>
<proteinExistence type="predicted"/>
<dbReference type="PANTHER" id="PTHR21503:SF8">
    <property type="entry name" value="F-BOX ASSOCIATED DOMAIN-CONTAINING PROTEIN-RELATED"/>
    <property type="match status" value="1"/>
</dbReference>
<sequence length="367" mass="42656">MNRFPLMRLPYVAFREVILSIDKSDVFSLAFSSRKTRRLINSTKNSVHKLSEDVLNGLSAKDKFNIAKIETLDNSIKMTMELELSEQVLLIFNYSRESDFFDKATNSNKRSELEFRIQINSIGDKIGGNQEVMQFGDLYVPVINTKDVICTMWDNREYGFQVMCQYFLQIFKFKRIDLEVDPEEMTSSKFSNFLKTAITTLESPSDEISDLSIENIELMTQTDLHLLFNDKKYNYINIDGPENERFPDNFHCESKIFYVSEAGGFSLKNLLNSKCRTVYLFDTQMTNRVMQKVLKHWLDGKLETLRSLKIGLMEQVNIKRIIDGLSDRTGHKLNRTKKSISIIRVDQKRAVILVPNETTKSFQMTIL</sequence>
<dbReference type="HOGENOM" id="CLU_063119_0_0_1"/>
<dbReference type="OMA" id="ENERFPD"/>
<gene>
    <name evidence="2" type="ORF">CAEBREN_01995</name>
</gene>
<dbReference type="Proteomes" id="UP000008068">
    <property type="component" value="Unassembled WGS sequence"/>
</dbReference>
<evidence type="ECO:0000259" key="1">
    <source>
        <dbReference type="PROSITE" id="PS50181"/>
    </source>
</evidence>
<evidence type="ECO:0000313" key="3">
    <source>
        <dbReference type="Proteomes" id="UP000008068"/>
    </source>
</evidence>
<keyword evidence="3" id="KW-1185">Reference proteome</keyword>
<protein>
    <recommendedName>
        <fullName evidence="1">F-box domain-containing protein</fullName>
    </recommendedName>
</protein>
<dbReference type="PROSITE" id="PS50181">
    <property type="entry name" value="FBOX"/>
    <property type="match status" value="1"/>
</dbReference>
<dbReference type="InterPro" id="IPR001810">
    <property type="entry name" value="F-box_dom"/>
</dbReference>
<dbReference type="PANTHER" id="PTHR21503">
    <property type="entry name" value="F-BOX-CONTAINING HYPOTHETICAL PROTEIN C.ELEGANS"/>
    <property type="match status" value="1"/>
</dbReference>
<name>G0NDF3_CAEBE</name>
<dbReference type="EMBL" id="GL379867">
    <property type="protein sequence ID" value="EGT58313.1"/>
    <property type="molecule type" value="Genomic_DNA"/>
</dbReference>